<dbReference type="GO" id="GO:0004866">
    <property type="term" value="F:endopeptidase inhibitor activity"/>
    <property type="evidence" value="ECO:0007669"/>
    <property type="project" value="InterPro"/>
</dbReference>
<evidence type="ECO:0000313" key="3">
    <source>
        <dbReference type="EMBL" id="PNW80820.1"/>
    </source>
</evidence>
<dbReference type="Gene3D" id="3.40.1000.30">
    <property type="match status" value="1"/>
</dbReference>
<dbReference type="InterPro" id="IPR045128">
    <property type="entry name" value="PI31-like"/>
</dbReference>
<evidence type="ECO:0008006" key="5">
    <source>
        <dbReference type="Google" id="ProtNLM"/>
    </source>
</evidence>
<dbReference type="Proteomes" id="UP000006906">
    <property type="component" value="Chromosome 7"/>
</dbReference>
<feature type="compositionally biased region" description="Low complexity" evidence="2">
    <location>
        <begin position="194"/>
        <end position="217"/>
    </location>
</feature>
<dbReference type="GO" id="GO:0070628">
    <property type="term" value="F:proteasome binding"/>
    <property type="evidence" value="ECO:0007669"/>
    <property type="project" value="InterPro"/>
</dbReference>
<dbReference type="InParanoid" id="A0A2K3DJV5"/>
<comment type="similarity">
    <text evidence="1">Belongs to the proteasome inhibitor PI31 family.</text>
</comment>
<feature type="compositionally biased region" description="Basic and acidic residues" evidence="2">
    <location>
        <begin position="218"/>
        <end position="237"/>
    </location>
</feature>
<dbReference type="RefSeq" id="XP_042922753.1">
    <property type="nucleotide sequence ID" value="XM_043064185.1"/>
</dbReference>
<dbReference type="ExpressionAtlas" id="A0A2K3DJV5">
    <property type="expression patterns" value="baseline and differential"/>
</dbReference>
<dbReference type="GeneID" id="5716164"/>
<dbReference type="STRING" id="3055.A0A2K3DJV5"/>
<accession>A0A2K3DJV5</accession>
<dbReference type="PANTHER" id="PTHR13266:SF1">
    <property type="entry name" value="PROTEASOME INHIBITOR PI31 SUBUNIT"/>
    <property type="match status" value="1"/>
</dbReference>
<dbReference type="Gramene" id="PNW80820">
    <property type="protein sequence ID" value="PNW80820"/>
    <property type="gene ID" value="CHLRE_07g331000v5"/>
</dbReference>
<feature type="compositionally biased region" description="Basic and acidic residues" evidence="2">
    <location>
        <begin position="342"/>
        <end position="354"/>
    </location>
</feature>
<dbReference type="FunCoup" id="A0A2K3DJV5">
    <property type="interactions" value="1921"/>
</dbReference>
<feature type="compositionally biased region" description="Gly residues" evidence="2">
    <location>
        <begin position="310"/>
        <end position="325"/>
    </location>
</feature>
<dbReference type="AlphaFoldDB" id="A0A2K3DJV5"/>
<proteinExistence type="inferred from homology"/>
<protein>
    <recommendedName>
        <fullName evidence="5">Proteasome inhibitor PI31 subunit</fullName>
    </recommendedName>
</protein>
<dbReference type="OrthoDB" id="68090at2759"/>
<evidence type="ECO:0000313" key="4">
    <source>
        <dbReference type="Proteomes" id="UP000006906"/>
    </source>
</evidence>
<dbReference type="EMBL" id="CM008968">
    <property type="protein sequence ID" value="PNW80820.1"/>
    <property type="molecule type" value="Genomic_DNA"/>
</dbReference>
<dbReference type="PANTHER" id="PTHR13266">
    <property type="entry name" value="PROTEASOME INHIBITOR"/>
    <property type="match status" value="1"/>
</dbReference>
<sequence>MATPQAVTAVIRASRPEFRSAADRLAFAVHAVVSVNGFSLRKVGDSAVDEAVAAGAAALPAEECGLQGWNQGQAEPGGAGVAEPATYGFLYVPESAGMDRQDNKGSPAPLLLVKCLNLHSAADDTPGVLLASLADAATGRPPVTLELPVARYVSSGGTYDKMEELIGRVTGALEEALEVPAASRSGAKAAGVSTAGKTAAATPAASTTSQGQQQQPQRGREEGPDPDHDPLRDDRYRGAPRGPARGPPGYGVGAEEDWVPGGVPRPPGMGGGLMLPGGGGGFAGGGGMLVGPDNPIFADRLRHPRMGGPGMGPGGGPGMGPGSGVPGMRWDPIAPEGLQGWHPDDFTREGRAVRGEGFNDIGRPPPGRGPDWDNMFG</sequence>
<dbReference type="OMA" id="YARWENP"/>
<name>A0A2K3DJV5_CHLRE</name>
<keyword evidence="4" id="KW-1185">Reference proteome</keyword>
<dbReference type="GO" id="GO:0043161">
    <property type="term" value="P:proteasome-mediated ubiquitin-dependent protein catabolic process"/>
    <property type="evidence" value="ECO:0007669"/>
    <property type="project" value="InterPro"/>
</dbReference>
<feature type="region of interest" description="Disordered" evidence="2">
    <location>
        <begin position="310"/>
        <end position="377"/>
    </location>
</feature>
<evidence type="ECO:0000256" key="2">
    <source>
        <dbReference type="SAM" id="MobiDB-lite"/>
    </source>
</evidence>
<organism evidence="3 4">
    <name type="scientific">Chlamydomonas reinhardtii</name>
    <name type="common">Chlamydomonas smithii</name>
    <dbReference type="NCBI Taxonomy" id="3055"/>
    <lineage>
        <taxon>Eukaryota</taxon>
        <taxon>Viridiplantae</taxon>
        <taxon>Chlorophyta</taxon>
        <taxon>core chlorophytes</taxon>
        <taxon>Chlorophyceae</taxon>
        <taxon>CS clade</taxon>
        <taxon>Chlamydomonadales</taxon>
        <taxon>Chlamydomonadaceae</taxon>
        <taxon>Chlamydomonas</taxon>
    </lineage>
</organism>
<reference evidence="3 4" key="1">
    <citation type="journal article" date="2007" name="Science">
        <title>The Chlamydomonas genome reveals the evolution of key animal and plant functions.</title>
        <authorList>
            <person name="Merchant S.S."/>
            <person name="Prochnik S.E."/>
            <person name="Vallon O."/>
            <person name="Harris E.H."/>
            <person name="Karpowicz S.J."/>
            <person name="Witman G.B."/>
            <person name="Terry A."/>
            <person name="Salamov A."/>
            <person name="Fritz-Laylin L.K."/>
            <person name="Marechal-Drouard L."/>
            <person name="Marshall W.F."/>
            <person name="Qu L.H."/>
            <person name="Nelson D.R."/>
            <person name="Sanderfoot A.A."/>
            <person name="Spalding M.H."/>
            <person name="Kapitonov V.V."/>
            <person name="Ren Q."/>
            <person name="Ferris P."/>
            <person name="Lindquist E."/>
            <person name="Shapiro H."/>
            <person name="Lucas S.M."/>
            <person name="Grimwood J."/>
            <person name="Schmutz J."/>
            <person name="Cardol P."/>
            <person name="Cerutti H."/>
            <person name="Chanfreau G."/>
            <person name="Chen C.L."/>
            <person name="Cognat V."/>
            <person name="Croft M.T."/>
            <person name="Dent R."/>
            <person name="Dutcher S."/>
            <person name="Fernandez E."/>
            <person name="Fukuzawa H."/>
            <person name="Gonzalez-Ballester D."/>
            <person name="Gonzalez-Halphen D."/>
            <person name="Hallmann A."/>
            <person name="Hanikenne M."/>
            <person name="Hippler M."/>
            <person name="Inwood W."/>
            <person name="Jabbari K."/>
            <person name="Kalanon M."/>
            <person name="Kuras R."/>
            <person name="Lefebvre P.A."/>
            <person name="Lemaire S.D."/>
            <person name="Lobanov A.V."/>
            <person name="Lohr M."/>
            <person name="Manuell A."/>
            <person name="Meier I."/>
            <person name="Mets L."/>
            <person name="Mittag M."/>
            <person name="Mittelmeier T."/>
            <person name="Moroney J.V."/>
            <person name="Moseley J."/>
            <person name="Napoli C."/>
            <person name="Nedelcu A.M."/>
            <person name="Niyogi K."/>
            <person name="Novoselov S.V."/>
            <person name="Paulsen I.T."/>
            <person name="Pazour G."/>
            <person name="Purton S."/>
            <person name="Ral J.P."/>
            <person name="Riano-Pachon D.M."/>
            <person name="Riekhof W."/>
            <person name="Rymarquis L."/>
            <person name="Schroda M."/>
            <person name="Stern D."/>
            <person name="Umen J."/>
            <person name="Willows R."/>
            <person name="Wilson N."/>
            <person name="Zimmer S.L."/>
            <person name="Allmer J."/>
            <person name="Balk J."/>
            <person name="Bisova K."/>
            <person name="Chen C.J."/>
            <person name="Elias M."/>
            <person name="Gendler K."/>
            <person name="Hauser C."/>
            <person name="Lamb M.R."/>
            <person name="Ledford H."/>
            <person name="Long J.C."/>
            <person name="Minagawa J."/>
            <person name="Page M.D."/>
            <person name="Pan J."/>
            <person name="Pootakham W."/>
            <person name="Roje S."/>
            <person name="Rose A."/>
            <person name="Stahlberg E."/>
            <person name="Terauchi A.M."/>
            <person name="Yang P."/>
            <person name="Ball S."/>
            <person name="Bowler C."/>
            <person name="Dieckmann C.L."/>
            <person name="Gladyshev V.N."/>
            <person name="Green P."/>
            <person name="Jorgensen R."/>
            <person name="Mayfield S."/>
            <person name="Mueller-Roeber B."/>
            <person name="Rajamani S."/>
            <person name="Sayre R.T."/>
            <person name="Brokstein P."/>
            <person name="Dubchak I."/>
            <person name="Goodstein D."/>
            <person name="Hornick L."/>
            <person name="Huang Y.W."/>
            <person name="Jhaveri J."/>
            <person name="Luo Y."/>
            <person name="Martinez D."/>
            <person name="Ngau W.C."/>
            <person name="Otillar B."/>
            <person name="Poliakov A."/>
            <person name="Porter A."/>
            <person name="Szajkowski L."/>
            <person name="Werner G."/>
            <person name="Zhou K."/>
            <person name="Grigoriev I.V."/>
            <person name="Rokhsar D.S."/>
            <person name="Grossman A.R."/>
        </authorList>
    </citation>
    <scope>NUCLEOTIDE SEQUENCE [LARGE SCALE GENOMIC DNA]</scope>
    <source>
        <strain evidence="4">CC-503</strain>
    </source>
</reference>
<feature type="region of interest" description="Disordered" evidence="2">
    <location>
        <begin position="180"/>
        <end position="265"/>
    </location>
</feature>
<dbReference type="KEGG" id="cre:CHLRE_07g331000v5"/>
<evidence type="ECO:0000256" key="1">
    <source>
        <dbReference type="ARBA" id="ARBA00006405"/>
    </source>
</evidence>
<gene>
    <name evidence="3" type="ORF">CHLRE_07g331000v5</name>
</gene>
<dbReference type="GO" id="GO:0006511">
    <property type="term" value="P:ubiquitin-dependent protein catabolic process"/>
    <property type="evidence" value="ECO:0000318"/>
    <property type="project" value="GO_Central"/>
</dbReference>